<protein>
    <submittedName>
        <fullName evidence="3">REG3G protein</fullName>
    </submittedName>
</protein>
<keyword evidence="1" id="KW-1015">Disulfide bond</keyword>
<dbReference type="AlphaFoldDB" id="A0A6G1B1K4"/>
<reference evidence="3 4" key="1">
    <citation type="submission" date="2019-11" db="EMBL/GenBank/DDBJ databases">
        <authorList>
            <person name="Yang C."/>
            <person name="Li F."/>
        </authorList>
    </citation>
    <scope>NUCLEOTIDE SEQUENCE [LARGE SCALE GENOMIC DNA]</scope>
    <source>
        <strain evidence="3">KB4526</strain>
        <tissue evidence="3">Muscle</tissue>
    </source>
</reference>
<dbReference type="InterPro" id="IPR018378">
    <property type="entry name" value="C-type_lectin_CS"/>
</dbReference>
<dbReference type="EMBL" id="VOAJ01002640">
    <property type="protein sequence ID" value="KAF0881780.1"/>
    <property type="molecule type" value="Genomic_DNA"/>
</dbReference>
<feature type="non-terminal residue" evidence="3">
    <location>
        <position position="64"/>
    </location>
</feature>
<name>A0A6G1B1K4_CROCR</name>
<proteinExistence type="predicted"/>
<sequence length="64" mass="7250">GYEPNAGGWEWSSTDVLNYVAWERHPSTNPNPGYCGSLLASTGYLKWKDFKCGVMLPYICKFKD</sequence>
<dbReference type="SUPFAM" id="SSF56436">
    <property type="entry name" value="C-type lectin-like"/>
    <property type="match status" value="1"/>
</dbReference>
<dbReference type="PROSITE" id="PS00615">
    <property type="entry name" value="C_TYPE_LECTIN_1"/>
    <property type="match status" value="1"/>
</dbReference>
<dbReference type="InterPro" id="IPR016187">
    <property type="entry name" value="CTDL_fold"/>
</dbReference>
<organism evidence="3 4">
    <name type="scientific">Crocuta crocuta</name>
    <name type="common">Spotted hyena</name>
    <dbReference type="NCBI Taxonomy" id="9678"/>
    <lineage>
        <taxon>Eukaryota</taxon>
        <taxon>Metazoa</taxon>
        <taxon>Chordata</taxon>
        <taxon>Craniata</taxon>
        <taxon>Vertebrata</taxon>
        <taxon>Euteleostomi</taxon>
        <taxon>Mammalia</taxon>
        <taxon>Eutheria</taxon>
        <taxon>Laurasiatheria</taxon>
        <taxon>Carnivora</taxon>
        <taxon>Feliformia</taxon>
        <taxon>Hyaenidae</taxon>
        <taxon>Crocuta</taxon>
    </lineage>
</organism>
<evidence type="ECO:0000259" key="2">
    <source>
        <dbReference type="PROSITE" id="PS50041"/>
    </source>
</evidence>
<dbReference type="PRINTS" id="PR01504">
    <property type="entry name" value="PNCREATITSAP"/>
</dbReference>
<dbReference type="Gene3D" id="3.10.100.10">
    <property type="entry name" value="Mannose-Binding Protein A, subunit A"/>
    <property type="match status" value="1"/>
</dbReference>
<dbReference type="InterPro" id="IPR016186">
    <property type="entry name" value="C-type_lectin-like/link_sf"/>
</dbReference>
<dbReference type="Pfam" id="PF00059">
    <property type="entry name" value="Lectin_C"/>
    <property type="match status" value="1"/>
</dbReference>
<feature type="non-terminal residue" evidence="3">
    <location>
        <position position="1"/>
    </location>
</feature>
<dbReference type="Proteomes" id="UP000475037">
    <property type="component" value="Unassembled WGS sequence"/>
</dbReference>
<dbReference type="PROSITE" id="PS50041">
    <property type="entry name" value="C_TYPE_LECTIN_2"/>
    <property type="match status" value="1"/>
</dbReference>
<feature type="domain" description="C-type lectin" evidence="2">
    <location>
        <begin position="1"/>
        <end position="61"/>
    </location>
</feature>
<dbReference type="InterPro" id="IPR001304">
    <property type="entry name" value="C-type_lectin-like"/>
</dbReference>
<comment type="caution">
    <text evidence="3">The sequence shown here is derived from an EMBL/GenBank/DDBJ whole genome shotgun (WGS) entry which is preliminary data.</text>
</comment>
<evidence type="ECO:0000313" key="3">
    <source>
        <dbReference type="EMBL" id="KAF0881780.1"/>
    </source>
</evidence>
<keyword evidence="4" id="KW-1185">Reference proteome</keyword>
<evidence type="ECO:0000313" key="4">
    <source>
        <dbReference type="Proteomes" id="UP000475037"/>
    </source>
</evidence>
<evidence type="ECO:0000256" key="1">
    <source>
        <dbReference type="ARBA" id="ARBA00023157"/>
    </source>
</evidence>
<accession>A0A6G1B1K4</accession>
<gene>
    <name evidence="3" type="primary">Reg3g_1</name>
    <name evidence="3" type="ORF">FOF47_R22004</name>
</gene>